<dbReference type="CDD" id="cd01049">
    <property type="entry name" value="RNRR2"/>
    <property type="match status" value="1"/>
</dbReference>
<dbReference type="Pfam" id="PF00268">
    <property type="entry name" value="Ribonuc_red_sm"/>
    <property type="match status" value="1"/>
</dbReference>
<evidence type="ECO:0000313" key="9">
    <source>
        <dbReference type="Proteomes" id="UP000269377"/>
    </source>
</evidence>
<gene>
    <name evidence="8" type="ORF">NVP1025O_037</name>
</gene>
<organism evidence="8 9">
    <name type="scientific">Vibrio phage 1.025.O._10N.222.46.B6</name>
    <dbReference type="NCBI Taxonomy" id="1881420"/>
    <lineage>
        <taxon>Viruses</taxon>
        <taxon>Duplodnaviria</taxon>
        <taxon>Heunggongvirae</taxon>
        <taxon>Uroviricota</taxon>
        <taxon>Caudoviricetes</taxon>
        <taxon>Schitoviridae</taxon>
        <taxon>Pontosvirinae</taxon>
        <taxon>Nahantvirus</taxon>
        <taxon>Nahantvirus 49C7</taxon>
    </lineage>
</organism>
<dbReference type="PANTHER" id="PTHR23409">
    <property type="entry name" value="RIBONUCLEOSIDE-DIPHOSPHATE REDUCTASE SMALL CHAIN"/>
    <property type="match status" value="1"/>
</dbReference>
<sequence>MTQFNANNKGYDTKYPLFLGEDLGLFDTINRQYPQLEELYQQQLAQLWSEFEVDLTQDTMDMKTLDPGTVDLMVKTVSWQWLADSVAGRSISGTLAPYITNSELEGLVNLWSFFETIHARTYSHIVKQTFINPTDAMKETYSNMEVLQRSGPIVEAFDRIADVEKRCAVLMDEDAKREREDAILLAFVALFALEAIAFMASFAVTFAIGERGHFQGIVQLVKLIARDEKLHTKMDYTILDILVKDPAWQAAIARNGGEIKTILDTIVDNELNWTDYAFSEGRQVVGLTAPMLKGYVRYMAKPVYDVLGVTASFRAPKDNPLPYMDNYLDGSKVQSAAQEIQLTSYNVGAMVDDTADMDFDDL</sequence>
<evidence type="ECO:0000256" key="1">
    <source>
        <dbReference type="ARBA" id="ARBA00001962"/>
    </source>
</evidence>
<keyword evidence="7" id="KW-0812">Transmembrane</keyword>
<proteinExistence type="inferred from homology"/>
<comment type="similarity">
    <text evidence="2">Belongs to the ribonucleoside diphosphate reductase small chain family.</text>
</comment>
<dbReference type="UniPathway" id="UPA00326"/>
<dbReference type="EMBL" id="MG592409">
    <property type="protein sequence ID" value="AUR82520.1"/>
    <property type="molecule type" value="Genomic_DNA"/>
</dbReference>
<evidence type="ECO:0000256" key="7">
    <source>
        <dbReference type="SAM" id="Phobius"/>
    </source>
</evidence>
<name>A0A2I7QM98_9CAUD</name>
<dbReference type="SUPFAM" id="SSF47240">
    <property type="entry name" value="Ferritin-like"/>
    <property type="match status" value="1"/>
</dbReference>
<dbReference type="InterPro" id="IPR000358">
    <property type="entry name" value="RNR_small_fam"/>
</dbReference>
<dbReference type="GO" id="GO:0046872">
    <property type="term" value="F:metal ion binding"/>
    <property type="evidence" value="ECO:0007669"/>
    <property type="project" value="UniProtKB-KW"/>
</dbReference>
<dbReference type="InterPro" id="IPR012348">
    <property type="entry name" value="RNR-like"/>
</dbReference>
<keyword evidence="6" id="KW-0408">Iron</keyword>
<dbReference type="GO" id="GO:0009263">
    <property type="term" value="P:deoxyribonucleotide biosynthetic process"/>
    <property type="evidence" value="ECO:0007669"/>
    <property type="project" value="InterPro"/>
</dbReference>
<feature type="transmembrane region" description="Helical" evidence="7">
    <location>
        <begin position="183"/>
        <end position="208"/>
    </location>
</feature>
<keyword evidence="7" id="KW-0472">Membrane</keyword>
<keyword evidence="4" id="KW-0479">Metal-binding</keyword>
<dbReference type="GO" id="GO:0004748">
    <property type="term" value="F:ribonucleoside-diphosphate reductase activity, thioredoxin disulfide as acceptor"/>
    <property type="evidence" value="ECO:0007669"/>
    <property type="project" value="UniProtKB-EC"/>
</dbReference>
<accession>A0A2I7QM98</accession>
<dbReference type="EC" id="1.17.4.1" evidence="3"/>
<evidence type="ECO:0000313" key="8">
    <source>
        <dbReference type="EMBL" id="AUR82520.1"/>
    </source>
</evidence>
<keyword evidence="7" id="KW-1133">Transmembrane helix</keyword>
<evidence type="ECO:0000256" key="6">
    <source>
        <dbReference type="ARBA" id="ARBA00023004"/>
    </source>
</evidence>
<dbReference type="InterPro" id="IPR009078">
    <property type="entry name" value="Ferritin-like_SF"/>
</dbReference>
<evidence type="ECO:0000256" key="3">
    <source>
        <dbReference type="ARBA" id="ARBA00012274"/>
    </source>
</evidence>
<keyword evidence="5" id="KW-0560">Oxidoreductase</keyword>
<evidence type="ECO:0000256" key="5">
    <source>
        <dbReference type="ARBA" id="ARBA00023002"/>
    </source>
</evidence>
<evidence type="ECO:0000256" key="2">
    <source>
        <dbReference type="ARBA" id="ARBA00009303"/>
    </source>
</evidence>
<evidence type="ECO:0000256" key="4">
    <source>
        <dbReference type="ARBA" id="ARBA00022723"/>
    </source>
</evidence>
<dbReference type="InterPro" id="IPR033909">
    <property type="entry name" value="RNR_small"/>
</dbReference>
<dbReference type="Gene3D" id="1.10.620.20">
    <property type="entry name" value="Ribonucleotide Reductase, subunit A"/>
    <property type="match status" value="1"/>
</dbReference>
<dbReference type="Proteomes" id="UP000269377">
    <property type="component" value="Segment"/>
</dbReference>
<dbReference type="PANTHER" id="PTHR23409:SF18">
    <property type="entry name" value="RIBONUCLEOSIDE-DIPHOSPHATE REDUCTASE SUBUNIT M2"/>
    <property type="match status" value="1"/>
</dbReference>
<reference evidence="8 9" key="1">
    <citation type="submission" date="2017-11" db="EMBL/GenBank/DDBJ databases">
        <title>A major lineage of nontailed dsDNA viruses as unrecognized killers of marine bacteria.</title>
        <authorList>
            <person name="Kauffman K.M."/>
            <person name="Hussain F.A."/>
            <person name="Yang J."/>
            <person name="Arevalo P."/>
            <person name="Brown J.M."/>
            <person name="Chang W.K."/>
            <person name="VanInsberghe D."/>
            <person name="Elsherbini J."/>
            <person name="Cutler M.B."/>
            <person name="Kelly L."/>
            <person name="Polz M.F."/>
        </authorList>
    </citation>
    <scope>NUCLEOTIDE SEQUENCE [LARGE SCALE GENOMIC DNA]</scope>
</reference>
<comment type="cofactor">
    <cofactor evidence="1">
        <name>Fe cation</name>
        <dbReference type="ChEBI" id="CHEBI:24875"/>
    </cofactor>
</comment>
<protein>
    <recommendedName>
        <fullName evidence="3">ribonucleoside-diphosphate reductase</fullName>
        <ecNumber evidence="3">1.17.4.1</ecNumber>
    </recommendedName>
</protein>